<gene>
    <name evidence="9" type="primary">lspA</name>
    <name evidence="11" type="ORF">ETF27_05135</name>
</gene>
<keyword evidence="2 9" id="KW-1003">Cell membrane</keyword>
<feature type="transmembrane region" description="Helical" evidence="9">
    <location>
        <begin position="174"/>
        <end position="199"/>
    </location>
</feature>
<name>A0A5C8GN83_9BACT</name>
<keyword evidence="7 9" id="KW-1133">Transmembrane helix</keyword>
<comment type="similarity">
    <text evidence="1 9 10">Belongs to the peptidase A8 family.</text>
</comment>
<dbReference type="HAMAP" id="MF_00161">
    <property type="entry name" value="LspA"/>
    <property type="match status" value="1"/>
</dbReference>
<comment type="function">
    <text evidence="9">This protein specifically catalyzes the removal of signal peptides from prolipoproteins.</text>
</comment>
<evidence type="ECO:0000256" key="9">
    <source>
        <dbReference type="HAMAP-Rule" id="MF_00161"/>
    </source>
</evidence>
<dbReference type="GO" id="GO:0006508">
    <property type="term" value="P:proteolysis"/>
    <property type="evidence" value="ECO:0007669"/>
    <property type="project" value="UniProtKB-KW"/>
</dbReference>
<reference evidence="12" key="1">
    <citation type="submission" date="2019-05" db="EMBL/GenBank/DDBJ databases">
        <title>Prevotella brunnea sp. nov., isolated from a wound of a patient.</title>
        <authorList>
            <person name="Buhl M."/>
        </authorList>
    </citation>
    <scope>NUCLEOTIDE SEQUENCE [LARGE SCALE GENOMIC DNA]</scope>
    <source>
        <strain evidence="12">A2672</strain>
    </source>
</reference>
<evidence type="ECO:0000256" key="4">
    <source>
        <dbReference type="ARBA" id="ARBA00022692"/>
    </source>
</evidence>
<comment type="caution">
    <text evidence="9">Lacks conserved residue(s) required for the propagation of feature annotation.</text>
</comment>
<evidence type="ECO:0000256" key="8">
    <source>
        <dbReference type="ARBA" id="ARBA00023136"/>
    </source>
</evidence>
<evidence type="ECO:0000256" key="1">
    <source>
        <dbReference type="ARBA" id="ARBA00006139"/>
    </source>
</evidence>
<dbReference type="EMBL" id="SDIK01000035">
    <property type="protein sequence ID" value="TXJ62271.1"/>
    <property type="molecule type" value="Genomic_DNA"/>
</dbReference>
<dbReference type="PANTHER" id="PTHR33695:SF1">
    <property type="entry name" value="LIPOPROTEIN SIGNAL PEPTIDASE"/>
    <property type="match status" value="1"/>
</dbReference>
<keyword evidence="4 9" id="KW-0812">Transmembrane</keyword>
<organism evidence="11 12">
    <name type="scientific">Prevotella brunnea</name>
    <dbReference type="NCBI Taxonomy" id="2508867"/>
    <lineage>
        <taxon>Bacteria</taxon>
        <taxon>Pseudomonadati</taxon>
        <taxon>Bacteroidota</taxon>
        <taxon>Bacteroidia</taxon>
        <taxon>Bacteroidales</taxon>
        <taxon>Prevotellaceae</taxon>
        <taxon>Prevotella</taxon>
    </lineage>
</organism>
<dbReference type="Proteomes" id="UP000321612">
    <property type="component" value="Unassembled WGS sequence"/>
</dbReference>
<keyword evidence="5 9" id="KW-0064">Aspartyl protease</keyword>
<evidence type="ECO:0000256" key="6">
    <source>
        <dbReference type="ARBA" id="ARBA00022801"/>
    </source>
</evidence>
<accession>A0A5C8GN83</accession>
<protein>
    <recommendedName>
        <fullName evidence="9">Lipoprotein signal peptidase</fullName>
        <ecNumber evidence="9">3.4.23.36</ecNumber>
    </recommendedName>
    <alternativeName>
        <fullName evidence="9">Prolipoprotein signal peptidase</fullName>
    </alternativeName>
    <alternativeName>
        <fullName evidence="9">Signal peptidase II</fullName>
        <shortName evidence="9">SPase II</shortName>
    </alternativeName>
</protein>
<keyword evidence="8 9" id="KW-0472">Membrane</keyword>
<feature type="active site" evidence="9">
    <location>
        <position position="151"/>
    </location>
</feature>
<dbReference type="PRINTS" id="PR00781">
    <property type="entry name" value="LIPOSIGPTASE"/>
</dbReference>
<comment type="pathway">
    <text evidence="9">Protein modification; lipoprotein biosynthesis (signal peptide cleavage).</text>
</comment>
<proteinExistence type="inferred from homology"/>
<evidence type="ECO:0000313" key="12">
    <source>
        <dbReference type="Proteomes" id="UP000321612"/>
    </source>
</evidence>
<dbReference type="AlphaFoldDB" id="A0A5C8GN83"/>
<dbReference type="OrthoDB" id="9810259at2"/>
<comment type="catalytic activity">
    <reaction evidence="9">
        <text>Release of signal peptides from bacterial membrane prolipoproteins. Hydrolyzes -Xaa-Yaa-Zaa-|-(S,diacylglyceryl)Cys-, in which Xaa is hydrophobic (preferably Leu), and Yaa (Ala or Ser) and Zaa (Gly or Ala) have small, neutral side chains.</text>
        <dbReference type="EC" id="3.4.23.36"/>
    </reaction>
</comment>
<dbReference type="NCBIfam" id="NF011369">
    <property type="entry name" value="PRK14788.1"/>
    <property type="match status" value="1"/>
</dbReference>
<dbReference type="UniPathway" id="UPA00665"/>
<sequence length="222" mass="25181">MINRGKKTIIACSLILFLLAIDQVIKIAVKLNMNLGESIEIFDWFHIEFIENSGMAFGMELGSKLFLSLFRIVAVCGLTWYIWKKIKDGARLGYVIVLCMIYAGAFGNIIDSLIYGEIFTESHPYYLNLPPAHLVEWGNGYASILHGKVVDMFSFPLFHGTFPTWIPYVGGQEFLFFSAIFNFADACISVAVFILLLFYRKDFNGYIPNCQQENEGVKSYEG</sequence>
<evidence type="ECO:0000256" key="7">
    <source>
        <dbReference type="ARBA" id="ARBA00022989"/>
    </source>
</evidence>
<dbReference type="Pfam" id="PF01252">
    <property type="entry name" value="Peptidase_A8"/>
    <property type="match status" value="1"/>
</dbReference>
<feature type="transmembrane region" description="Helical" evidence="9">
    <location>
        <begin position="65"/>
        <end position="83"/>
    </location>
</feature>
<keyword evidence="6 9" id="KW-0378">Hydrolase</keyword>
<evidence type="ECO:0000313" key="11">
    <source>
        <dbReference type="EMBL" id="TXJ62271.1"/>
    </source>
</evidence>
<dbReference type="GO" id="GO:0005886">
    <property type="term" value="C:plasma membrane"/>
    <property type="evidence" value="ECO:0007669"/>
    <property type="project" value="UniProtKB-SubCell"/>
</dbReference>
<keyword evidence="11" id="KW-0449">Lipoprotein</keyword>
<evidence type="ECO:0000256" key="2">
    <source>
        <dbReference type="ARBA" id="ARBA00022475"/>
    </source>
</evidence>
<dbReference type="EC" id="3.4.23.36" evidence="9"/>
<dbReference type="GO" id="GO:0004190">
    <property type="term" value="F:aspartic-type endopeptidase activity"/>
    <property type="evidence" value="ECO:0007669"/>
    <property type="project" value="UniProtKB-UniRule"/>
</dbReference>
<evidence type="ECO:0000256" key="3">
    <source>
        <dbReference type="ARBA" id="ARBA00022670"/>
    </source>
</evidence>
<dbReference type="PANTHER" id="PTHR33695">
    <property type="entry name" value="LIPOPROTEIN SIGNAL PEPTIDASE"/>
    <property type="match status" value="1"/>
</dbReference>
<dbReference type="InterPro" id="IPR001872">
    <property type="entry name" value="Peptidase_A8"/>
</dbReference>
<evidence type="ECO:0000256" key="5">
    <source>
        <dbReference type="ARBA" id="ARBA00022750"/>
    </source>
</evidence>
<keyword evidence="3 9" id="KW-0645">Protease</keyword>
<evidence type="ECO:0000256" key="10">
    <source>
        <dbReference type="RuleBase" id="RU004181"/>
    </source>
</evidence>
<feature type="transmembrane region" description="Helical" evidence="9">
    <location>
        <begin position="95"/>
        <end position="115"/>
    </location>
</feature>
<dbReference type="RefSeq" id="WP_130828770.1">
    <property type="nucleotide sequence ID" value="NZ_SDIK01000035.1"/>
</dbReference>
<feature type="active site" evidence="9">
    <location>
        <position position="185"/>
    </location>
</feature>
<comment type="caution">
    <text evidence="11">The sequence shown here is derived from an EMBL/GenBank/DDBJ whole genome shotgun (WGS) entry which is preliminary data.</text>
</comment>
<keyword evidence="12" id="KW-1185">Reference proteome</keyword>
<comment type="subcellular location">
    <subcellularLocation>
        <location evidence="9">Cell membrane</location>
        <topology evidence="9">Multi-pass membrane protein</topology>
    </subcellularLocation>
</comment>